<proteinExistence type="predicted"/>
<organism evidence="1 2">
    <name type="scientific">Haloarcula onubensis</name>
    <dbReference type="NCBI Taxonomy" id="2950539"/>
    <lineage>
        <taxon>Archaea</taxon>
        <taxon>Methanobacteriati</taxon>
        <taxon>Methanobacteriota</taxon>
        <taxon>Stenosarchaea group</taxon>
        <taxon>Halobacteria</taxon>
        <taxon>Halobacteriales</taxon>
        <taxon>Haloarculaceae</taxon>
        <taxon>Haloarcula</taxon>
    </lineage>
</organism>
<protein>
    <recommendedName>
        <fullName evidence="3">Recombinase RecA</fullName>
    </recommendedName>
</protein>
<evidence type="ECO:0000313" key="2">
    <source>
        <dbReference type="Proteomes" id="UP001268864"/>
    </source>
</evidence>
<name>A0ABU2FPU9_9EURY</name>
<accession>A0ABU2FPU9</accession>
<dbReference type="InterPro" id="IPR055927">
    <property type="entry name" value="DUF7504"/>
</dbReference>
<dbReference type="Pfam" id="PF24336">
    <property type="entry name" value="DUF7504"/>
    <property type="match status" value="1"/>
</dbReference>
<dbReference type="Proteomes" id="UP001268864">
    <property type="component" value="Unassembled WGS sequence"/>
</dbReference>
<comment type="caution">
    <text evidence="1">The sequence shown here is derived from an EMBL/GenBank/DDBJ whole genome shotgun (WGS) entry which is preliminary data.</text>
</comment>
<evidence type="ECO:0008006" key="3">
    <source>
        <dbReference type="Google" id="ProtNLM"/>
    </source>
</evidence>
<dbReference type="EMBL" id="JAMQOS010000003">
    <property type="protein sequence ID" value="MDS0282781.1"/>
    <property type="molecule type" value="Genomic_DNA"/>
</dbReference>
<reference evidence="1 2" key="1">
    <citation type="submission" date="2022-06" db="EMBL/GenBank/DDBJ databases">
        <title>Halomicroarcula sp. a new haloarchaeum isolate from saline soil.</title>
        <authorList>
            <person name="Strakova D."/>
            <person name="Galisteo C."/>
            <person name="Sanchez-Porro C."/>
            <person name="Ventosa A."/>
        </authorList>
    </citation>
    <scope>NUCLEOTIDE SEQUENCE [LARGE SCALE GENOMIC DNA]</scope>
    <source>
        <strain evidence="1 2">S3CR25-11</strain>
    </source>
</reference>
<dbReference type="RefSeq" id="WP_310900607.1">
    <property type="nucleotide sequence ID" value="NZ_JAMQOS010000003.1"/>
</dbReference>
<gene>
    <name evidence="1" type="ORF">NDI86_11650</name>
</gene>
<evidence type="ECO:0000313" key="1">
    <source>
        <dbReference type="EMBL" id="MDS0282781.1"/>
    </source>
</evidence>
<sequence>MTASARGVRFGFPAPLFPDGVEPGTNILVRGGADSGARGVALRLTQPERYRNEARLLLSADVSGRHLLDRAGEVSDGVDPERVAVVDCSGIADEDHRFESHGDHIDGPGDVMGIEMAVGTLYETLRTSGFERVRIGVFSVSAMLAHADLRTVSRFVHMLTGRIIATGDLGVFHIDSSLDGDVAVEVIERFCERTVEVRRADGEVQLREREFDEAPGAWRPLDPQAANRPHRRS</sequence>
<keyword evidence="2" id="KW-1185">Reference proteome</keyword>